<dbReference type="Proteomes" id="UP000334340">
    <property type="component" value="Unassembled WGS sequence"/>
</dbReference>
<proteinExistence type="predicted"/>
<dbReference type="EMBL" id="CABIKM010000011">
    <property type="protein sequence ID" value="VUZ84380.1"/>
    <property type="molecule type" value="Genomic_DNA"/>
</dbReference>
<feature type="transmembrane region" description="Helical" evidence="1">
    <location>
        <begin position="263"/>
        <end position="286"/>
    </location>
</feature>
<feature type="transmembrane region" description="Helical" evidence="1">
    <location>
        <begin position="341"/>
        <end position="362"/>
    </location>
</feature>
<feature type="transmembrane region" description="Helical" evidence="1">
    <location>
        <begin position="12"/>
        <end position="33"/>
    </location>
</feature>
<keyword evidence="1" id="KW-1133">Transmembrane helix</keyword>
<keyword evidence="1" id="KW-0472">Membrane</keyword>
<protein>
    <recommendedName>
        <fullName evidence="2">Glycosyltransferase RgtA/B/C/D-like domain-containing protein</fullName>
    </recommendedName>
</protein>
<evidence type="ECO:0000313" key="4">
    <source>
        <dbReference type="Proteomes" id="UP000334340"/>
    </source>
</evidence>
<sequence>MKVPASKGHAFFAVLMLVAALAYLVPFVPRGWIPHDEGMLGQSAERVLQGGVPHVDYEESYTGGLTYFYAAVFKISGVDLLHLRWTLFAGAAVAVWLTYLILRRYLQPVGAALGTWVALAWSFPNYFAPIPSWWLLVCALGCLWAFLRYLETEQWHYVALAGLLAGLAVAVKQTGLYLLVALVMSVLYEGGRSGRNSSAVLTGVERGLRWGAAAVPLAAATVILAPRIFNAEGLYLFCPVAACAIMLLLPSQDRASAESQPQLAPALIVGASMALPLMVLLIPYLVEHRLWDLVYGAVILPRKRLDFAGTPMPSAAVMLTGLPMLALVLPVRRQFVLSSQYLFQFLLWAAAISLPILGLWYITPYQLIWQSTRALAALLPLAICYCLARRRIEDPTQRRFLFASASTLAWISLNQFPFAAPIYFCYVTPLALIAGVALCGTSSRLRSRTILPWTAMMLLFTMLSSHRAYIETLGVLHAPRRFDARLNLPRAHLKVSPDDVETYRRVVFSIARHGRGGQLLAGPDCPEVYFLSGMVNPSRALFDFFSLDTARPSEDALAAWSKGDVIVINLTPGFTPKPSGGLLEKLRLEFPNGEHIGKFEVRWR</sequence>
<evidence type="ECO:0000313" key="3">
    <source>
        <dbReference type="EMBL" id="VUZ84380.1"/>
    </source>
</evidence>
<keyword evidence="1" id="KW-0812">Transmembrane</keyword>
<name>A0A564ZGC8_9BACT</name>
<accession>A0A564ZGC8</accession>
<keyword evidence="4" id="KW-1185">Reference proteome</keyword>
<evidence type="ECO:0000259" key="2">
    <source>
        <dbReference type="Pfam" id="PF13231"/>
    </source>
</evidence>
<dbReference type="AlphaFoldDB" id="A0A564ZGC8"/>
<dbReference type="Pfam" id="PF13231">
    <property type="entry name" value="PMT_2"/>
    <property type="match status" value="1"/>
</dbReference>
<reference evidence="3 4" key="1">
    <citation type="submission" date="2019-07" db="EMBL/GenBank/DDBJ databases">
        <authorList>
            <person name="Cremers G."/>
        </authorList>
    </citation>
    <scope>NUCLEOTIDE SEQUENCE [LARGE SCALE GENOMIC DNA]</scope>
</reference>
<feature type="transmembrane region" description="Helical" evidence="1">
    <location>
        <begin position="307"/>
        <end position="329"/>
    </location>
</feature>
<feature type="transmembrane region" description="Helical" evidence="1">
    <location>
        <begin position="109"/>
        <end position="127"/>
    </location>
</feature>
<feature type="domain" description="Glycosyltransferase RgtA/B/C/D-like" evidence="2">
    <location>
        <begin position="66"/>
        <end position="193"/>
    </location>
</feature>
<feature type="transmembrane region" description="Helical" evidence="1">
    <location>
        <begin position="233"/>
        <end position="251"/>
    </location>
</feature>
<dbReference type="InterPro" id="IPR038731">
    <property type="entry name" value="RgtA/B/C-like"/>
</dbReference>
<feature type="transmembrane region" description="Helical" evidence="1">
    <location>
        <begin position="83"/>
        <end position="102"/>
    </location>
</feature>
<organism evidence="3 4">
    <name type="scientific">Candidatus Methylomirabilis lanthanidiphila</name>
    <dbReference type="NCBI Taxonomy" id="2211376"/>
    <lineage>
        <taxon>Bacteria</taxon>
        <taxon>Candidatus Methylomirabilota</taxon>
        <taxon>Candidatus Methylomirabilia</taxon>
        <taxon>Candidatus Methylomirabilales</taxon>
        <taxon>Candidatus Methylomirabilaceae</taxon>
        <taxon>Candidatus Methylomirabilis</taxon>
    </lineage>
</organism>
<feature type="transmembrane region" description="Helical" evidence="1">
    <location>
        <begin position="133"/>
        <end position="150"/>
    </location>
</feature>
<evidence type="ECO:0000256" key="1">
    <source>
        <dbReference type="SAM" id="Phobius"/>
    </source>
</evidence>
<feature type="transmembrane region" description="Helical" evidence="1">
    <location>
        <begin position="418"/>
        <end position="438"/>
    </location>
</feature>
<gene>
    <name evidence="3" type="ORF">MELA_00751</name>
</gene>
<feature type="transmembrane region" description="Helical" evidence="1">
    <location>
        <begin position="157"/>
        <end position="188"/>
    </location>
</feature>